<dbReference type="InterPro" id="IPR050966">
    <property type="entry name" value="Glutamyl_endopeptidase"/>
</dbReference>
<keyword evidence="3" id="KW-0732">Signal</keyword>
<dbReference type="SUPFAM" id="SSF50494">
    <property type="entry name" value="Trypsin-like serine proteases"/>
    <property type="match status" value="1"/>
</dbReference>
<keyword evidence="4 6" id="KW-0378">Hydrolase</keyword>
<dbReference type="InterPro" id="IPR009003">
    <property type="entry name" value="Peptidase_S1_PA"/>
</dbReference>
<dbReference type="PANTHER" id="PTHR15462">
    <property type="entry name" value="SERINE PROTEASE"/>
    <property type="match status" value="1"/>
</dbReference>
<dbReference type="GeneID" id="85316690"/>
<evidence type="ECO:0000256" key="4">
    <source>
        <dbReference type="ARBA" id="ARBA00022801"/>
    </source>
</evidence>
<dbReference type="PRINTS" id="PR00839">
    <property type="entry name" value="V8PROTEASE"/>
</dbReference>
<evidence type="ECO:0000256" key="2">
    <source>
        <dbReference type="ARBA" id="ARBA00022670"/>
    </source>
</evidence>
<dbReference type="PANTHER" id="PTHR15462:SF8">
    <property type="entry name" value="SERINE PROTEASE"/>
    <property type="match status" value="1"/>
</dbReference>
<dbReference type="InterPro" id="IPR008256">
    <property type="entry name" value="Peptidase_S1B"/>
</dbReference>
<name>A0AA40B4T9_9PEZI</name>
<protein>
    <recommendedName>
        <fullName evidence="6">Serine protease</fullName>
        <ecNumber evidence="6">3.4.21.-</ecNumber>
    </recommendedName>
</protein>
<evidence type="ECO:0000256" key="3">
    <source>
        <dbReference type="ARBA" id="ARBA00022729"/>
    </source>
</evidence>
<keyword evidence="5 6" id="KW-0720">Serine protease</keyword>
<dbReference type="Proteomes" id="UP001172101">
    <property type="component" value="Unassembled WGS sequence"/>
</dbReference>
<sequence length="755" mass="80797">MSLSKYAGIAGTWTMNLGLNAPGAESSFSTEATHESLFDPDYRALVDPNDYKDGGKYRSIVKLQMRFEGQEPGDKAYAMGTGWLISPDTLVTAGHNVYDWSGYGRGLGRAVHVKCYIGYHGKKNIDSPIVQQRLAKSIVTTAEWLTSRENRHRDVAIIQLDRPFTGDLRLFTYKPTPKQADEMIGVVGYPADKVLADEDGPEERGAQMYEEFGGVAYSLEKNKQNPLGMLKYRISTYGGQSGAPVLCRGSKLVAIGTHVYGGGDKNQAGAIGTYGNDYDALLKVLTRQLPTAGEYQGIKLVKHEGAASNAPAPRPQTANGVVPQPSAGFGSGFEKTGLNQNPFIQTSSSQNGFNNSGFNPVESSPVASDHSFEQGDFVPFVSTEHDEDAEIFLEVFRAVGRLVSGSLSTISPLLGPIGGPISAVAGATLNTIANAAESAFDSSMSRPSSLGSGSSNTGVTERAILAEASLQAVFKMPSDDPITHRVLNDMKVSYMALAPNIQDLIPKIAPALIASAKKITSDGRYIDKNNRRRRTLPAQSLQGVSNAEVSFSGNDFLNGLLAPTKPLEGEAELFGLLGPIINTGFNLAKPLLREGAEHGLSFVGGLLSAADPVGESSFAEEQIRATELVSKRAFMGEAALQALSKLSMRELDQLQLVPADRYNESSADEENVFDFVKTAAQTIGGLVRETVPTVLKAITPIFVDAVFSKKAVSGPAERFLAVTPPPRNLKKRASTSILDELTRRHAASPPGIAKY</sequence>
<dbReference type="AlphaFoldDB" id="A0AA40B4T9"/>
<dbReference type="GO" id="GO:0008236">
    <property type="term" value="F:serine-type peptidase activity"/>
    <property type="evidence" value="ECO:0007669"/>
    <property type="project" value="UniProtKB-KW"/>
</dbReference>
<evidence type="ECO:0000313" key="7">
    <source>
        <dbReference type="EMBL" id="KAK0727736.1"/>
    </source>
</evidence>
<comment type="caution">
    <text evidence="7">The sequence shown here is derived from an EMBL/GenBank/DDBJ whole genome shotgun (WGS) entry which is preliminary data.</text>
</comment>
<organism evidence="7 8">
    <name type="scientific">Lasiosphaeria miniovina</name>
    <dbReference type="NCBI Taxonomy" id="1954250"/>
    <lineage>
        <taxon>Eukaryota</taxon>
        <taxon>Fungi</taxon>
        <taxon>Dikarya</taxon>
        <taxon>Ascomycota</taxon>
        <taxon>Pezizomycotina</taxon>
        <taxon>Sordariomycetes</taxon>
        <taxon>Sordariomycetidae</taxon>
        <taxon>Sordariales</taxon>
        <taxon>Lasiosphaeriaceae</taxon>
        <taxon>Lasiosphaeria</taxon>
    </lineage>
</organism>
<evidence type="ECO:0000313" key="8">
    <source>
        <dbReference type="Proteomes" id="UP001172101"/>
    </source>
</evidence>
<dbReference type="GO" id="GO:0006508">
    <property type="term" value="P:proteolysis"/>
    <property type="evidence" value="ECO:0007669"/>
    <property type="project" value="UniProtKB-KW"/>
</dbReference>
<dbReference type="Gene3D" id="2.40.10.10">
    <property type="entry name" value="Trypsin-like serine proteases"/>
    <property type="match status" value="2"/>
</dbReference>
<keyword evidence="2 6" id="KW-0645">Protease</keyword>
<dbReference type="InterPro" id="IPR043504">
    <property type="entry name" value="Peptidase_S1_PA_chymotrypsin"/>
</dbReference>
<reference evidence="7" key="1">
    <citation type="submission" date="2023-06" db="EMBL/GenBank/DDBJ databases">
        <title>Genome-scale phylogeny and comparative genomics of the fungal order Sordariales.</title>
        <authorList>
            <consortium name="Lawrence Berkeley National Laboratory"/>
            <person name="Hensen N."/>
            <person name="Bonometti L."/>
            <person name="Westerberg I."/>
            <person name="Brannstrom I.O."/>
            <person name="Guillou S."/>
            <person name="Cros-Aarteil S."/>
            <person name="Calhoun S."/>
            <person name="Haridas S."/>
            <person name="Kuo A."/>
            <person name="Mondo S."/>
            <person name="Pangilinan J."/>
            <person name="Riley R."/>
            <person name="LaButti K."/>
            <person name="Andreopoulos B."/>
            <person name="Lipzen A."/>
            <person name="Chen C."/>
            <person name="Yanf M."/>
            <person name="Daum C."/>
            <person name="Ng V."/>
            <person name="Clum A."/>
            <person name="Steindorff A."/>
            <person name="Ohm R."/>
            <person name="Martin F."/>
            <person name="Silar P."/>
            <person name="Natvig D."/>
            <person name="Lalanne C."/>
            <person name="Gautier V."/>
            <person name="Ament-velasquez S.L."/>
            <person name="Kruys A."/>
            <person name="Hutchinson M.I."/>
            <person name="Powell A.J."/>
            <person name="Barry K."/>
            <person name="Miller A.N."/>
            <person name="Grigoriev I.V."/>
            <person name="Debuchy R."/>
            <person name="Gladieux P."/>
            <person name="Thoren M.H."/>
            <person name="Johannesson H."/>
        </authorList>
    </citation>
    <scope>NUCLEOTIDE SEQUENCE</scope>
    <source>
        <strain evidence="7">SMH2392-1A</strain>
    </source>
</reference>
<keyword evidence="8" id="KW-1185">Reference proteome</keyword>
<comment type="similarity">
    <text evidence="1 6">Belongs to the peptidase S1B family.</text>
</comment>
<evidence type="ECO:0000256" key="6">
    <source>
        <dbReference type="RuleBase" id="RU004296"/>
    </source>
</evidence>
<dbReference type="RefSeq" id="XP_060300591.1">
    <property type="nucleotide sequence ID" value="XM_060433419.1"/>
</dbReference>
<proteinExistence type="inferred from homology"/>
<accession>A0AA40B4T9</accession>
<gene>
    <name evidence="7" type="ORF">B0T26DRAFT_143811</name>
</gene>
<evidence type="ECO:0000256" key="1">
    <source>
        <dbReference type="ARBA" id="ARBA00008764"/>
    </source>
</evidence>
<dbReference type="EC" id="3.4.21.-" evidence="6"/>
<dbReference type="EMBL" id="JAUIRO010000002">
    <property type="protein sequence ID" value="KAK0727736.1"/>
    <property type="molecule type" value="Genomic_DNA"/>
</dbReference>
<dbReference type="Pfam" id="PF13365">
    <property type="entry name" value="Trypsin_2"/>
    <property type="match status" value="1"/>
</dbReference>
<evidence type="ECO:0000256" key="5">
    <source>
        <dbReference type="ARBA" id="ARBA00022825"/>
    </source>
</evidence>